<dbReference type="SUPFAM" id="SSF53850">
    <property type="entry name" value="Periplasmic binding protein-like II"/>
    <property type="match status" value="1"/>
</dbReference>
<name>A0ABW8NKA8_9GAMM</name>
<accession>A0ABW8NKA8</accession>
<dbReference type="Pfam" id="PF00497">
    <property type="entry name" value="SBP_bac_3"/>
    <property type="match status" value="1"/>
</dbReference>
<dbReference type="EMBL" id="JBBKTX010000015">
    <property type="protein sequence ID" value="MFK4753322.1"/>
    <property type="molecule type" value="Genomic_DNA"/>
</dbReference>
<dbReference type="PANTHER" id="PTHR30085:SF7">
    <property type="entry name" value="AMINO-ACID ABC TRANSPORTER-BINDING PROTEIN YHDW-RELATED"/>
    <property type="match status" value="1"/>
</dbReference>
<evidence type="ECO:0000256" key="5">
    <source>
        <dbReference type="SAM" id="SignalP"/>
    </source>
</evidence>
<feature type="signal peptide" evidence="5">
    <location>
        <begin position="1"/>
        <end position="22"/>
    </location>
</feature>
<dbReference type="SMART" id="SM00062">
    <property type="entry name" value="PBPb"/>
    <property type="match status" value="1"/>
</dbReference>
<proteinExistence type="inferred from homology"/>
<dbReference type="InterPro" id="IPR001638">
    <property type="entry name" value="Solute-binding_3/MltF_N"/>
</dbReference>
<evidence type="ECO:0000256" key="4">
    <source>
        <dbReference type="RuleBase" id="RU003744"/>
    </source>
</evidence>
<dbReference type="InterPro" id="IPR018313">
    <property type="entry name" value="SBP_3_CS"/>
</dbReference>
<evidence type="ECO:0000313" key="8">
    <source>
        <dbReference type="Proteomes" id="UP001620597"/>
    </source>
</evidence>
<dbReference type="RefSeq" id="WP_416206374.1">
    <property type="nucleotide sequence ID" value="NZ_JBBKTX010000015.1"/>
</dbReference>
<dbReference type="CDD" id="cd13692">
    <property type="entry name" value="PBP2_BztA"/>
    <property type="match status" value="1"/>
</dbReference>
<keyword evidence="2" id="KW-0813">Transport</keyword>
<dbReference type="Gene3D" id="3.40.190.10">
    <property type="entry name" value="Periplasmic binding protein-like II"/>
    <property type="match status" value="2"/>
</dbReference>
<evidence type="ECO:0000256" key="2">
    <source>
        <dbReference type="ARBA" id="ARBA00022448"/>
    </source>
</evidence>
<feature type="chain" id="PRO_5045145194" evidence="5">
    <location>
        <begin position="23"/>
        <end position="337"/>
    </location>
</feature>
<gene>
    <name evidence="7" type="ORF">WG929_12980</name>
</gene>
<dbReference type="Proteomes" id="UP001620597">
    <property type="component" value="Unassembled WGS sequence"/>
</dbReference>
<evidence type="ECO:0000256" key="1">
    <source>
        <dbReference type="ARBA" id="ARBA00010333"/>
    </source>
</evidence>
<feature type="domain" description="Solute-binding protein family 3/N-terminal" evidence="6">
    <location>
        <begin position="33"/>
        <end position="255"/>
    </location>
</feature>
<sequence length="337" mass="35757">MLKQVTMAATGLVLGLSITAQAGTLEDVQKRGAVSCGVSTGLAGFSQKDEKGNWSGIDVDVCRAVAAAVLGDASKVQYKPLTAKERFTALQSGEVDMLSRNTTWTLTRDASLGLNFVGVNYYDGQGFMVSKNLGVSSVNDLDGATVCIQAGTTTELNLADYFRAHGMEYTAITFDTSDQTRAGFESGRCDVLTSDQSQLYALRIGLQKPENAMVLPEVISKEPLGPVVRQGDDAWFNIVKWSLAAIIEAEYLGISSATAATAAKSGTPEQKRLLGSDGDAGSKLGLSADWANNIVSQVGNYSEVFERNVGSGSPLKIARGLNAQWNKGGIMYSNPIR</sequence>
<dbReference type="PANTHER" id="PTHR30085">
    <property type="entry name" value="AMINO ACID ABC TRANSPORTER PERMEASE"/>
    <property type="match status" value="1"/>
</dbReference>
<dbReference type="InterPro" id="IPR051455">
    <property type="entry name" value="Bact_solute-bind_prot3"/>
</dbReference>
<evidence type="ECO:0000259" key="6">
    <source>
        <dbReference type="SMART" id="SM00062"/>
    </source>
</evidence>
<organism evidence="7 8">
    <name type="scientific">Oceanobacter antarcticus</name>
    <dbReference type="NCBI Taxonomy" id="3133425"/>
    <lineage>
        <taxon>Bacteria</taxon>
        <taxon>Pseudomonadati</taxon>
        <taxon>Pseudomonadota</taxon>
        <taxon>Gammaproteobacteria</taxon>
        <taxon>Oceanospirillales</taxon>
        <taxon>Oceanospirillaceae</taxon>
        <taxon>Oceanobacter</taxon>
    </lineage>
</organism>
<keyword evidence="3 5" id="KW-0732">Signal</keyword>
<protein>
    <submittedName>
        <fullName evidence="7">Amino acid ABC transporter substrate-binding protein</fullName>
    </submittedName>
</protein>
<reference evidence="7 8" key="1">
    <citation type="submission" date="2024-03" db="EMBL/GenBank/DDBJ databases">
        <title>High-quality draft genome sequence of Oceanobacter sp. wDCs-4.</title>
        <authorList>
            <person name="Dong C."/>
        </authorList>
    </citation>
    <scope>NUCLEOTIDE SEQUENCE [LARGE SCALE GENOMIC DNA]</scope>
    <source>
        <strain evidence="8">wDCs-4</strain>
    </source>
</reference>
<evidence type="ECO:0000313" key="7">
    <source>
        <dbReference type="EMBL" id="MFK4753322.1"/>
    </source>
</evidence>
<dbReference type="PROSITE" id="PS01039">
    <property type="entry name" value="SBP_BACTERIAL_3"/>
    <property type="match status" value="1"/>
</dbReference>
<comment type="similarity">
    <text evidence="1 4">Belongs to the bacterial solute-binding protein 3 family.</text>
</comment>
<evidence type="ECO:0000256" key="3">
    <source>
        <dbReference type="ARBA" id="ARBA00022729"/>
    </source>
</evidence>
<comment type="caution">
    <text evidence="7">The sequence shown here is derived from an EMBL/GenBank/DDBJ whole genome shotgun (WGS) entry which is preliminary data.</text>
</comment>
<keyword evidence="8" id="KW-1185">Reference proteome</keyword>